<name>A0A812K0I2_9DINO</name>
<proteinExistence type="predicted"/>
<feature type="compositionally biased region" description="Low complexity" evidence="1">
    <location>
        <begin position="171"/>
        <end position="202"/>
    </location>
</feature>
<dbReference type="Proteomes" id="UP000604046">
    <property type="component" value="Unassembled WGS sequence"/>
</dbReference>
<gene>
    <name evidence="2" type="ORF">SNAT2548_LOCUS7419</name>
</gene>
<evidence type="ECO:0000256" key="1">
    <source>
        <dbReference type="SAM" id="MobiDB-lite"/>
    </source>
</evidence>
<keyword evidence="3" id="KW-1185">Reference proteome</keyword>
<organism evidence="2 3">
    <name type="scientific">Symbiodinium natans</name>
    <dbReference type="NCBI Taxonomy" id="878477"/>
    <lineage>
        <taxon>Eukaryota</taxon>
        <taxon>Sar</taxon>
        <taxon>Alveolata</taxon>
        <taxon>Dinophyceae</taxon>
        <taxon>Suessiales</taxon>
        <taxon>Symbiodiniaceae</taxon>
        <taxon>Symbiodinium</taxon>
    </lineage>
</organism>
<dbReference type="EMBL" id="CAJNDS010000515">
    <property type="protein sequence ID" value="CAE7214242.1"/>
    <property type="molecule type" value="Genomic_DNA"/>
</dbReference>
<evidence type="ECO:0000313" key="3">
    <source>
        <dbReference type="Proteomes" id="UP000604046"/>
    </source>
</evidence>
<feature type="compositionally biased region" description="Basic and acidic residues" evidence="1">
    <location>
        <begin position="133"/>
        <end position="154"/>
    </location>
</feature>
<feature type="compositionally biased region" description="Polar residues" evidence="1">
    <location>
        <begin position="217"/>
        <end position="244"/>
    </location>
</feature>
<dbReference type="AlphaFoldDB" id="A0A812K0I2"/>
<protein>
    <submittedName>
        <fullName evidence="2">Uncharacterized protein</fullName>
    </submittedName>
</protein>
<feature type="region of interest" description="Disordered" evidence="1">
    <location>
        <begin position="1"/>
        <end position="290"/>
    </location>
</feature>
<evidence type="ECO:0000313" key="2">
    <source>
        <dbReference type="EMBL" id="CAE7214242.1"/>
    </source>
</evidence>
<accession>A0A812K0I2</accession>
<comment type="caution">
    <text evidence="2">The sequence shown here is derived from an EMBL/GenBank/DDBJ whole genome shotgun (WGS) entry which is preliminary data.</text>
</comment>
<sequence>MAEADPWAAGGDPWVQPAREAADLGEDGPPPLEPMPDASGKEQLRQPDVLQSDEPVAGMPVPTFASSRPNPSGADSWGEAAGGEDWRRRRQPREEGSEDTEPSNHSGSDVRSGPFSRHASWGSGGTTQPSWRGWDEWRAWDSGSWRRSDWRRGDGGGWYNWRDVEARGGEPTSRPTTTAAGAARTSSPTTSAAGADAAARTSMPSTTAAEQRPDPRTTASWRPSTGANSEIRKPNNTAGTTSSPGALATNMDEKAPGGARVPGPSERLIIPTFAGSGENGELGVSARSYL</sequence>
<reference evidence="2" key="1">
    <citation type="submission" date="2021-02" db="EMBL/GenBank/DDBJ databases">
        <authorList>
            <person name="Dougan E. K."/>
            <person name="Rhodes N."/>
            <person name="Thang M."/>
            <person name="Chan C."/>
        </authorList>
    </citation>
    <scope>NUCLEOTIDE SEQUENCE</scope>
</reference>
<feature type="compositionally biased region" description="Basic and acidic residues" evidence="1">
    <location>
        <begin position="84"/>
        <end position="95"/>
    </location>
</feature>